<reference evidence="2 3" key="1">
    <citation type="journal article" date="2020" name="Cell">
        <title>Large-Scale Comparative Analyses of Tick Genomes Elucidate Their Genetic Diversity and Vector Capacities.</title>
        <authorList>
            <consortium name="Tick Genome and Microbiome Consortium (TIGMIC)"/>
            <person name="Jia N."/>
            <person name="Wang J."/>
            <person name="Shi W."/>
            <person name="Du L."/>
            <person name="Sun Y."/>
            <person name="Zhan W."/>
            <person name="Jiang J.F."/>
            <person name="Wang Q."/>
            <person name="Zhang B."/>
            <person name="Ji P."/>
            <person name="Bell-Sakyi L."/>
            <person name="Cui X.M."/>
            <person name="Yuan T.T."/>
            <person name="Jiang B.G."/>
            <person name="Yang W.F."/>
            <person name="Lam T.T."/>
            <person name="Chang Q.C."/>
            <person name="Ding S.J."/>
            <person name="Wang X.J."/>
            <person name="Zhu J.G."/>
            <person name="Ruan X.D."/>
            <person name="Zhao L."/>
            <person name="Wei J.T."/>
            <person name="Ye R.Z."/>
            <person name="Que T.C."/>
            <person name="Du C.H."/>
            <person name="Zhou Y.H."/>
            <person name="Cheng J.X."/>
            <person name="Dai P.F."/>
            <person name="Guo W.B."/>
            <person name="Han X.H."/>
            <person name="Huang E.J."/>
            <person name="Li L.F."/>
            <person name="Wei W."/>
            <person name="Gao Y.C."/>
            <person name="Liu J.Z."/>
            <person name="Shao H.Z."/>
            <person name="Wang X."/>
            <person name="Wang C.C."/>
            <person name="Yang T.C."/>
            <person name="Huo Q.B."/>
            <person name="Li W."/>
            <person name="Chen H.Y."/>
            <person name="Chen S.E."/>
            <person name="Zhou L.G."/>
            <person name="Ni X.B."/>
            <person name="Tian J.H."/>
            <person name="Sheng Y."/>
            <person name="Liu T."/>
            <person name="Pan Y.S."/>
            <person name="Xia L.Y."/>
            <person name="Li J."/>
            <person name="Zhao F."/>
            <person name="Cao W.C."/>
        </authorList>
    </citation>
    <scope>NUCLEOTIDE SEQUENCE [LARGE SCALE GENOMIC DNA]</scope>
    <source>
        <strain evidence="2">HaeL-2018</strain>
    </source>
</reference>
<feature type="compositionally biased region" description="Basic and acidic residues" evidence="1">
    <location>
        <begin position="155"/>
        <end position="164"/>
    </location>
</feature>
<feature type="region of interest" description="Disordered" evidence="1">
    <location>
        <begin position="126"/>
        <end position="164"/>
    </location>
</feature>
<evidence type="ECO:0000256" key="1">
    <source>
        <dbReference type="SAM" id="MobiDB-lite"/>
    </source>
</evidence>
<evidence type="ECO:0000313" key="3">
    <source>
        <dbReference type="Proteomes" id="UP000821853"/>
    </source>
</evidence>
<gene>
    <name evidence="2" type="ORF">HPB48_014662</name>
</gene>
<keyword evidence="3" id="KW-1185">Reference proteome</keyword>
<organism evidence="2 3">
    <name type="scientific">Haemaphysalis longicornis</name>
    <name type="common">Bush tick</name>
    <dbReference type="NCBI Taxonomy" id="44386"/>
    <lineage>
        <taxon>Eukaryota</taxon>
        <taxon>Metazoa</taxon>
        <taxon>Ecdysozoa</taxon>
        <taxon>Arthropoda</taxon>
        <taxon>Chelicerata</taxon>
        <taxon>Arachnida</taxon>
        <taxon>Acari</taxon>
        <taxon>Parasitiformes</taxon>
        <taxon>Ixodida</taxon>
        <taxon>Ixodoidea</taxon>
        <taxon>Ixodidae</taxon>
        <taxon>Haemaphysalinae</taxon>
        <taxon>Haemaphysalis</taxon>
    </lineage>
</organism>
<protein>
    <submittedName>
        <fullName evidence="2">Uncharacterized protein</fullName>
    </submittedName>
</protein>
<proteinExistence type="predicted"/>
<evidence type="ECO:0000313" key="2">
    <source>
        <dbReference type="EMBL" id="KAH9374614.1"/>
    </source>
</evidence>
<dbReference type="AlphaFoldDB" id="A0A9J6G8A1"/>
<sequence length="164" mass="17573">MGPKFCLNPNLDRTELLSIVRTTASKVKEESASRWIQEAAEALPNTHKKGYSGVLKSTAALLREADLRLLPSDKEGGFVLASSDVYTKKVDKGIAGIFKPVTDANPGKIKSRAIKLCEEAGLTKMAASVRKTERTPSQSSLQKLTKTNAPSESSCAKEGHGNAT</sequence>
<comment type="caution">
    <text evidence="2">The sequence shown here is derived from an EMBL/GenBank/DDBJ whole genome shotgun (WGS) entry which is preliminary data.</text>
</comment>
<accession>A0A9J6G8A1</accession>
<dbReference type="VEuPathDB" id="VectorBase:HLOH_050143"/>
<name>A0A9J6G8A1_HAELO</name>
<feature type="compositionally biased region" description="Polar residues" evidence="1">
    <location>
        <begin position="135"/>
        <end position="154"/>
    </location>
</feature>
<dbReference type="EMBL" id="JABSTR010000007">
    <property type="protein sequence ID" value="KAH9374614.1"/>
    <property type="molecule type" value="Genomic_DNA"/>
</dbReference>
<dbReference type="Proteomes" id="UP000821853">
    <property type="component" value="Chromosome 5"/>
</dbReference>